<dbReference type="STRING" id="996166.SAMN05192554_11340"/>
<dbReference type="PANTHER" id="PTHR34236">
    <property type="entry name" value="DIMETHYL SULFOXIDE REDUCTASE TRANSCRIPTIONAL ACTIVATOR"/>
    <property type="match status" value="1"/>
</dbReference>
<dbReference type="AlphaFoldDB" id="A0A1G9Y768"/>
<sequence length="217" mass="24219">MKYLQVTFRHSAETIHPMHEFVCDHGRYDEYHLVNWNFATPDANTLLFHVRGPREPYEGALREVEGVRSFEVAPLGDDRFYVYVMDEPDETGRGLMDAFSRPSIAAVPPLSYRMDRSVSIGVLGEPDRLWEVFEATPDGIDVDIERVGQYAADPAVAGARLTDRQREAVRVAQELGYYEVPRDATVADVANALDCSTGTAAEHLQKAAAELLGDLDC</sequence>
<feature type="domain" description="HVO-0513-like N-terminal" evidence="4">
    <location>
        <begin position="16"/>
        <end position="150"/>
    </location>
</feature>
<dbReference type="InterPro" id="IPR056493">
    <property type="entry name" value="HVO_0513_N"/>
</dbReference>
<dbReference type="RefSeq" id="WP_089734262.1">
    <property type="nucleotide sequence ID" value="NZ_FNIA01000013.1"/>
</dbReference>
<keyword evidence="2" id="KW-0804">Transcription</keyword>
<dbReference type="OrthoDB" id="27447at2157"/>
<accession>A0A1G9Y768</accession>
<gene>
    <name evidence="5" type="ORF">SAMN05192554_11340</name>
</gene>
<dbReference type="InterPro" id="IPR007050">
    <property type="entry name" value="HTH_bacterioopsin"/>
</dbReference>
<dbReference type="PANTHER" id="PTHR34236:SF1">
    <property type="entry name" value="DIMETHYL SULFOXIDE REDUCTASE TRANSCRIPTIONAL ACTIVATOR"/>
    <property type="match status" value="1"/>
</dbReference>
<feature type="domain" description="HTH bat-type" evidence="3">
    <location>
        <begin position="161"/>
        <end position="212"/>
    </location>
</feature>
<proteinExistence type="predicted"/>
<evidence type="ECO:0000259" key="3">
    <source>
        <dbReference type="Pfam" id="PF04967"/>
    </source>
</evidence>
<evidence type="ECO:0000313" key="6">
    <source>
        <dbReference type="Proteomes" id="UP000199370"/>
    </source>
</evidence>
<evidence type="ECO:0000313" key="5">
    <source>
        <dbReference type="EMBL" id="SDN04929.1"/>
    </source>
</evidence>
<evidence type="ECO:0000259" key="4">
    <source>
        <dbReference type="Pfam" id="PF24278"/>
    </source>
</evidence>
<evidence type="ECO:0000256" key="1">
    <source>
        <dbReference type="ARBA" id="ARBA00023015"/>
    </source>
</evidence>
<protein>
    <submittedName>
        <fullName evidence="5">HTH DNA binding domain-containing protein</fullName>
    </submittedName>
</protein>
<keyword evidence="6" id="KW-1185">Reference proteome</keyword>
<dbReference type="Pfam" id="PF04967">
    <property type="entry name" value="HTH_10"/>
    <property type="match status" value="1"/>
</dbReference>
<dbReference type="EMBL" id="FNIA01000013">
    <property type="protein sequence ID" value="SDN04929.1"/>
    <property type="molecule type" value="Genomic_DNA"/>
</dbReference>
<dbReference type="Proteomes" id="UP000199370">
    <property type="component" value="Unassembled WGS sequence"/>
</dbReference>
<reference evidence="5 6" key="1">
    <citation type="submission" date="2016-10" db="EMBL/GenBank/DDBJ databases">
        <authorList>
            <person name="de Groot N.N."/>
        </authorList>
    </citation>
    <scope>NUCLEOTIDE SEQUENCE [LARGE SCALE GENOMIC DNA]</scope>
    <source>
        <strain evidence="6">EB21,IBRC-M 10013,KCTC 4048</strain>
    </source>
</reference>
<keyword evidence="1" id="KW-0805">Transcription regulation</keyword>
<name>A0A1G9Y768_9EURY</name>
<organism evidence="5 6">
    <name type="scientific">Haloarchaeobius iranensis</name>
    <dbReference type="NCBI Taxonomy" id="996166"/>
    <lineage>
        <taxon>Archaea</taxon>
        <taxon>Methanobacteriati</taxon>
        <taxon>Methanobacteriota</taxon>
        <taxon>Stenosarchaea group</taxon>
        <taxon>Halobacteria</taxon>
        <taxon>Halobacteriales</taxon>
        <taxon>Halorubellaceae</taxon>
        <taxon>Haloarchaeobius</taxon>
    </lineage>
</organism>
<evidence type="ECO:0000256" key="2">
    <source>
        <dbReference type="ARBA" id="ARBA00023163"/>
    </source>
</evidence>
<dbReference type="Pfam" id="PF24278">
    <property type="entry name" value="HVO_0513_N"/>
    <property type="match status" value="1"/>
</dbReference>